<reference evidence="1" key="1">
    <citation type="submission" date="2018-07" db="EMBL/GenBank/DDBJ databases">
        <title>Complete genome sequence of Sphingomonas bisphenolicum strain AO1, a bisphenol A degradative bacterium isolated from Japanese farm field.</title>
        <authorList>
            <person name="Murakami M."/>
            <person name="Koh M."/>
            <person name="Koba S."/>
            <person name="Matsumura Y."/>
        </authorList>
    </citation>
    <scope>NUCLEOTIDE SEQUENCE</scope>
    <source>
        <strain evidence="1">AO1</strain>
    </source>
</reference>
<name>A0ABM7FYZ6_9SPHN</name>
<gene>
    <name evidence="1" type="ORF">SBA_ch1_10350</name>
</gene>
<dbReference type="EMBL" id="AP018817">
    <property type="protein sequence ID" value="BBF68835.1"/>
    <property type="molecule type" value="Genomic_DNA"/>
</dbReference>
<sequence>MGSDNFISDGPGGHLTGIGWPQLCTHLTDKFIQTKIGKTVGRHALAIIIRDLLDQLEGYKIRDMSLPSEEWEINIARGEAARAARQLQTDSHRLISQIKNYIYTINNLRHEIVGDGGASISLLRAVYDVTIVEDALDLPADFFPIWHPDLTDERLKDLSIVLGRVAAIPLKPGKAGSMKNELLLKSLHACRTALALTGTGWSKYGLNDPNVRASADVNGLQRPAERFVIDMLTATEIPFTFNNVNSMWRDARVASVP</sequence>
<accession>A0ABM7FYZ6</accession>
<proteinExistence type="predicted"/>
<dbReference type="Proteomes" id="UP001059971">
    <property type="component" value="Chromosome 1"/>
</dbReference>
<keyword evidence="2" id="KW-1185">Reference proteome</keyword>
<evidence type="ECO:0000313" key="1">
    <source>
        <dbReference type="EMBL" id="BBF68835.1"/>
    </source>
</evidence>
<evidence type="ECO:0000313" key="2">
    <source>
        <dbReference type="Proteomes" id="UP001059971"/>
    </source>
</evidence>
<organism evidence="1 2">
    <name type="scientific">Sphingomonas bisphenolicum</name>
    <dbReference type="NCBI Taxonomy" id="296544"/>
    <lineage>
        <taxon>Bacteria</taxon>
        <taxon>Pseudomonadati</taxon>
        <taxon>Pseudomonadota</taxon>
        <taxon>Alphaproteobacteria</taxon>
        <taxon>Sphingomonadales</taxon>
        <taxon>Sphingomonadaceae</taxon>
        <taxon>Sphingomonas</taxon>
    </lineage>
</organism>
<protein>
    <submittedName>
        <fullName evidence="1">Uncharacterized protein</fullName>
    </submittedName>
</protein>